<keyword evidence="1" id="KW-0472">Membrane</keyword>
<name>A0A224Y266_9HEMI</name>
<evidence type="ECO:0000313" key="2">
    <source>
        <dbReference type="EMBL" id="JAW15170.1"/>
    </source>
</evidence>
<accession>A0A224Y266</accession>
<organism evidence="2">
    <name type="scientific">Panstrongylus lignarius</name>
    <dbReference type="NCBI Taxonomy" id="156445"/>
    <lineage>
        <taxon>Eukaryota</taxon>
        <taxon>Metazoa</taxon>
        <taxon>Ecdysozoa</taxon>
        <taxon>Arthropoda</taxon>
        <taxon>Hexapoda</taxon>
        <taxon>Insecta</taxon>
        <taxon>Pterygota</taxon>
        <taxon>Neoptera</taxon>
        <taxon>Paraneoptera</taxon>
        <taxon>Hemiptera</taxon>
        <taxon>Heteroptera</taxon>
        <taxon>Panheteroptera</taxon>
        <taxon>Cimicomorpha</taxon>
        <taxon>Reduviidae</taxon>
        <taxon>Triatominae</taxon>
        <taxon>Panstrongylus</taxon>
    </lineage>
</organism>
<proteinExistence type="predicted"/>
<sequence>MRSALTVLASSAFTLLLGFYLIRGHRSQTDLKLIRNIMFLLFIFFFNSSFAAANTATTSHQNCLPTCLLQHISRICLHRSNPSVQFPYKS</sequence>
<keyword evidence="1" id="KW-0812">Transmembrane</keyword>
<dbReference type="EMBL" id="GFTR01001256">
    <property type="protein sequence ID" value="JAW15170.1"/>
    <property type="molecule type" value="Transcribed_RNA"/>
</dbReference>
<protein>
    <submittedName>
        <fullName evidence="2">Uncharacterized protein</fullName>
    </submittedName>
</protein>
<dbReference type="AlphaFoldDB" id="A0A224Y266"/>
<feature type="transmembrane region" description="Helical" evidence="1">
    <location>
        <begin position="34"/>
        <end position="53"/>
    </location>
</feature>
<reference evidence="2" key="1">
    <citation type="journal article" date="2018" name="PLoS Negl. Trop. Dis.">
        <title>An insight into the salivary gland and fat body transcriptome of Panstrongylus lignarius (Hemiptera: Heteroptera), the main vector of Chagas disease in Peru.</title>
        <authorList>
            <person name="Nevoa J.C."/>
            <person name="Mendes M.T."/>
            <person name="da Silva M.V."/>
            <person name="Soares S.C."/>
            <person name="Oliveira C.J.F."/>
            <person name="Ribeiro J.M.C."/>
        </authorList>
    </citation>
    <scope>NUCLEOTIDE SEQUENCE</scope>
</reference>
<evidence type="ECO:0000256" key="1">
    <source>
        <dbReference type="SAM" id="Phobius"/>
    </source>
</evidence>
<keyword evidence="1" id="KW-1133">Transmembrane helix</keyword>